<evidence type="ECO:0000256" key="7">
    <source>
        <dbReference type="ARBA" id="ARBA00022741"/>
    </source>
</evidence>
<evidence type="ECO:0000256" key="3">
    <source>
        <dbReference type="ARBA" id="ARBA00005790"/>
    </source>
</evidence>
<keyword evidence="7 12" id="KW-0547">Nucleotide-binding</keyword>
<keyword evidence="15" id="KW-1185">Reference proteome</keyword>
<dbReference type="InterPro" id="IPR020590">
    <property type="entry name" value="Guanylate_kinase_CS"/>
</dbReference>
<keyword evidence="9 12" id="KW-0067">ATP-binding</keyword>
<proteinExistence type="inferred from homology"/>
<dbReference type="SUPFAM" id="SSF52540">
    <property type="entry name" value="P-loop containing nucleoside triphosphate hydrolases"/>
    <property type="match status" value="1"/>
</dbReference>
<keyword evidence="6 12" id="KW-0808">Transferase</keyword>
<name>A0A084EYH3_9BACT</name>
<reference evidence="14 15" key="1">
    <citation type="submission" date="2014-02" db="EMBL/GenBank/DDBJ databases">
        <title>Genome sequence of Ureaplasma diversum strain 246.</title>
        <authorList>
            <person name="Sirand-Pugnet P."/>
            <person name="Breton M."/>
            <person name="Dordet-Frisoni E."/>
            <person name="Baranowski E."/>
            <person name="Barre A."/>
            <person name="Couture C."/>
            <person name="Dupuy V."/>
            <person name="Gaurivaud P."/>
            <person name="Jacob D."/>
            <person name="Lemaitre C."/>
            <person name="Manso-Silvan L."/>
            <person name="Nikolski M."/>
            <person name="Nouvel L.-X."/>
            <person name="Poumarat F."/>
            <person name="Tardy F."/>
            <person name="Thebault P."/>
            <person name="Theil S."/>
            <person name="Citti C."/>
            <person name="Thiaucourt F."/>
            <person name="Blanchard A."/>
        </authorList>
    </citation>
    <scope>NUCLEOTIDE SEQUENCE [LARGE SCALE GENOMIC DNA]</scope>
    <source>
        <strain evidence="14 15">NCTC 246</strain>
    </source>
</reference>
<evidence type="ECO:0000259" key="13">
    <source>
        <dbReference type="PROSITE" id="PS50052"/>
    </source>
</evidence>
<gene>
    <name evidence="12 14" type="primary">gmk</name>
    <name evidence="14" type="ORF">UDIV_4110</name>
</gene>
<feature type="domain" description="Guanylate kinase-like" evidence="13">
    <location>
        <begin position="4"/>
        <end position="185"/>
    </location>
</feature>
<accession>A0A084EYH3</accession>
<dbReference type="InterPro" id="IPR008144">
    <property type="entry name" value="Guanylate_kin-like_dom"/>
</dbReference>
<comment type="similarity">
    <text evidence="3 12">Belongs to the guanylate kinase family.</text>
</comment>
<evidence type="ECO:0000256" key="5">
    <source>
        <dbReference type="ARBA" id="ARBA00016296"/>
    </source>
</evidence>
<dbReference type="InterPro" id="IPR017665">
    <property type="entry name" value="Guanylate_kinase"/>
</dbReference>
<dbReference type="PROSITE" id="PS50052">
    <property type="entry name" value="GUANYLATE_KINASE_2"/>
    <property type="match status" value="1"/>
</dbReference>
<dbReference type="EMBL" id="JFDP01000052">
    <property type="protein sequence ID" value="KEZ23015.1"/>
    <property type="molecule type" value="Genomic_DNA"/>
</dbReference>
<dbReference type="GO" id="GO:0005524">
    <property type="term" value="F:ATP binding"/>
    <property type="evidence" value="ECO:0007669"/>
    <property type="project" value="UniProtKB-UniRule"/>
</dbReference>
<dbReference type="Gene3D" id="3.30.63.10">
    <property type="entry name" value="Guanylate Kinase phosphate binding domain"/>
    <property type="match status" value="1"/>
</dbReference>
<dbReference type="RefSeq" id="WP_038102804.1">
    <property type="nucleotide sequence ID" value="NZ_JFDP01000052.1"/>
</dbReference>
<evidence type="ECO:0000313" key="15">
    <source>
        <dbReference type="Proteomes" id="UP000028537"/>
    </source>
</evidence>
<comment type="function">
    <text evidence="1 12">Essential for recycling GMP and indirectly, cGMP.</text>
</comment>
<dbReference type="FunFam" id="3.30.63.10:FF:000002">
    <property type="entry name" value="Guanylate kinase 1"/>
    <property type="match status" value="1"/>
</dbReference>
<evidence type="ECO:0000256" key="12">
    <source>
        <dbReference type="HAMAP-Rule" id="MF_00328"/>
    </source>
</evidence>
<dbReference type="PANTHER" id="PTHR23117:SF13">
    <property type="entry name" value="GUANYLATE KINASE"/>
    <property type="match status" value="1"/>
</dbReference>
<dbReference type="EC" id="2.7.4.8" evidence="4 12"/>
<dbReference type="Proteomes" id="UP000028537">
    <property type="component" value="Unassembled WGS sequence"/>
</dbReference>
<dbReference type="PANTHER" id="PTHR23117">
    <property type="entry name" value="GUANYLATE KINASE-RELATED"/>
    <property type="match status" value="1"/>
</dbReference>
<dbReference type="NCBIfam" id="TIGR03263">
    <property type="entry name" value="guanyl_kin"/>
    <property type="match status" value="1"/>
</dbReference>
<dbReference type="GO" id="GO:0005829">
    <property type="term" value="C:cytosol"/>
    <property type="evidence" value="ECO:0007669"/>
    <property type="project" value="TreeGrafter"/>
</dbReference>
<comment type="catalytic activity">
    <reaction evidence="11 12">
        <text>GMP + ATP = GDP + ADP</text>
        <dbReference type="Rhea" id="RHEA:20780"/>
        <dbReference type="ChEBI" id="CHEBI:30616"/>
        <dbReference type="ChEBI" id="CHEBI:58115"/>
        <dbReference type="ChEBI" id="CHEBI:58189"/>
        <dbReference type="ChEBI" id="CHEBI:456216"/>
        <dbReference type="EC" id="2.7.4.8"/>
    </reaction>
</comment>
<evidence type="ECO:0000256" key="11">
    <source>
        <dbReference type="ARBA" id="ARBA00048594"/>
    </source>
</evidence>
<dbReference type="InterPro" id="IPR027417">
    <property type="entry name" value="P-loop_NTPase"/>
</dbReference>
<feature type="binding site" evidence="12">
    <location>
        <begin position="11"/>
        <end position="18"/>
    </location>
    <ligand>
        <name>ATP</name>
        <dbReference type="ChEBI" id="CHEBI:30616"/>
    </ligand>
</feature>
<keyword evidence="12" id="KW-0963">Cytoplasm</keyword>
<dbReference type="AlphaFoldDB" id="A0A084EYH3"/>
<dbReference type="InterPro" id="IPR008145">
    <property type="entry name" value="GK/Ca_channel_bsu"/>
</dbReference>
<evidence type="ECO:0000256" key="10">
    <source>
        <dbReference type="ARBA" id="ARBA00030128"/>
    </source>
</evidence>
<sequence length="190" mass="21665">MKKGKLIVFSGPSGVGKHTILSQVINNQELNLAYSVSMTTRKMRSNEENGVHYFFVSEDEFQKAIENNELIEWAEFVNNKYGTPRAYVEQLRNQGKNVILEIEVVGALQVIQSYKDDGLVSIFLLPPSLDELKNRLVNRNTESESIIQERLAKASNEIDVKDHYQYQIINDDPKQAANELIEVIKHAISQ</sequence>
<dbReference type="HAMAP" id="MF_00328">
    <property type="entry name" value="Guanylate_kinase"/>
    <property type="match status" value="1"/>
</dbReference>
<evidence type="ECO:0000256" key="1">
    <source>
        <dbReference type="ARBA" id="ARBA00003531"/>
    </source>
</evidence>
<dbReference type="Gene3D" id="3.40.50.300">
    <property type="entry name" value="P-loop containing nucleotide triphosphate hydrolases"/>
    <property type="match status" value="1"/>
</dbReference>
<evidence type="ECO:0000256" key="8">
    <source>
        <dbReference type="ARBA" id="ARBA00022777"/>
    </source>
</evidence>
<dbReference type="SMART" id="SM00072">
    <property type="entry name" value="GuKc"/>
    <property type="match status" value="1"/>
</dbReference>
<dbReference type="CDD" id="cd00071">
    <property type="entry name" value="GMPK"/>
    <property type="match status" value="1"/>
</dbReference>
<comment type="subcellular location">
    <subcellularLocation>
        <location evidence="2 12">Cytoplasm</location>
    </subcellularLocation>
</comment>
<dbReference type="Pfam" id="PF00625">
    <property type="entry name" value="Guanylate_kin"/>
    <property type="match status" value="1"/>
</dbReference>
<comment type="caution">
    <text evidence="14">The sequence shown here is derived from an EMBL/GenBank/DDBJ whole genome shotgun (WGS) entry which is preliminary data.</text>
</comment>
<dbReference type="GO" id="GO:0004385">
    <property type="term" value="F:GMP kinase activity"/>
    <property type="evidence" value="ECO:0007669"/>
    <property type="project" value="UniProtKB-UniRule"/>
</dbReference>
<dbReference type="eggNOG" id="COG0194">
    <property type="taxonomic scope" value="Bacteria"/>
</dbReference>
<evidence type="ECO:0000256" key="4">
    <source>
        <dbReference type="ARBA" id="ARBA00012961"/>
    </source>
</evidence>
<organism evidence="14 15">
    <name type="scientific">Ureaplasma diversum NCTC 246</name>
    <dbReference type="NCBI Taxonomy" id="1188241"/>
    <lineage>
        <taxon>Bacteria</taxon>
        <taxon>Bacillati</taxon>
        <taxon>Mycoplasmatota</taxon>
        <taxon>Mycoplasmoidales</taxon>
        <taxon>Mycoplasmoidaceae</taxon>
        <taxon>Ureaplasma</taxon>
    </lineage>
</organism>
<evidence type="ECO:0000256" key="2">
    <source>
        <dbReference type="ARBA" id="ARBA00004496"/>
    </source>
</evidence>
<keyword evidence="8 12" id="KW-0418">Kinase</keyword>
<protein>
    <recommendedName>
        <fullName evidence="5 12">Guanylate kinase</fullName>
        <ecNumber evidence="4 12">2.7.4.8</ecNumber>
    </recommendedName>
    <alternativeName>
        <fullName evidence="10 12">GMP kinase</fullName>
    </alternativeName>
</protein>
<evidence type="ECO:0000256" key="9">
    <source>
        <dbReference type="ARBA" id="ARBA00022840"/>
    </source>
</evidence>
<evidence type="ECO:0000313" key="14">
    <source>
        <dbReference type="EMBL" id="KEZ23015.1"/>
    </source>
</evidence>
<dbReference type="OrthoDB" id="9808150at2"/>
<evidence type="ECO:0000256" key="6">
    <source>
        <dbReference type="ARBA" id="ARBA00022679"/>
    </source>
</evidence>
<dbReference type="PROSITE" id="PS00856">
    <property type="entry name" value="GUANYLATE_KINASE_1"/>
    <property type="match status" value="1"/>
</dbReference>